<keyword evidence="2" id="KW-1185">Reference proteome</keyword>
<proteinExistence type="predicted"/>
<dbReference type="STRING" id="537007.BLAHAN_06100"/>
<accession>C9L9L7</accession>
<dbReference type="HOGENOM" id="CLU_739239_0_0_9"/>
<organism evidence="1 2">
    <name type="scientific">Blautia hansenii DSM 20583</name>
    <dbReference type="NCBI Taxonomy" id="537007"/>
    <lineage>
        <taxon>Bacteria</taxon>
        <taxon>Bacillati</taxon>
        <taxon>Bacillota</taxon>
        <taxon>Clostridia</taxon>
        <taxon>Lachnospirales</taxon>
        <taxon>Lachnospiraceae</taxon>
        <taxon>Blautia</taxon>
    </lineage>
</organism>
<reference evidence="1" key="1">
    <citation type="submission" date="2009-09" db="EMBL/GenBank/DDBJ databases">
        <authorList>
            <person name="Weinstock G."/>
            <person name="Sodergren E."/>
            <person name="Clifton S."/>
            <person name="Fulton L."/>
            <person name="Fulton B."/>
            <person name="Courtney L."/>
            <person name="Fronick C."/>
            <person name="Harrison M."/>
            <person name="Strong C."/>
            <person name="Farmer C."/>
            <person name="Delahaunty K."/>
            <person name="Markovic C."/>
            <person name="Hall O."/>
            <person name="Minx P."/>
            <person name="Tomlinson C."/>
            <person name="Mitreva M."/>
            <person name="Nelson J."/>
            <person name="Hou S."/>
            <person name="Wollam A."/>
            <person name="Pepin K.H."/>
            <person name="Johnson M."/>
            <person name="Bhonagiri V."/>
            <person name="Nash W.E."/>
            <person name="Warren W."/>
            <person name="Chinwalla A."/>
            <person name="Mardis E.R."/>
            <person name="Wilson R.K."/>
        </authorList>
    </citation>
    <scope>NUCLEOTIDE SEQUENCE [LARGE SCALE GENOMIC DNA]</scope>
    <source>
        <strain evidence="1">DSM 20583</strain>
    </source>
</reference>
<sequence length="337" mass="39625">MIRGERLPSRKFVKDFCSYLRINPIQQEEVLKLYDIEKIGKTEYLKRCYIKDLIERLSFLENDNSDTLSGSEDFSNAFSVTPCVENKIFFTLQKELETNTNPEILLNVPTSYRYVFFVLKKLFSQFSGHADIKHLITLNSNPSNSLHPCQNLEIMSDVLPTIQLLKDIYHPSYLYSNITCDDEKLMVMPYYIITSQNVLIISSDFKSAVLYHSWDIVKEYRDEFYRIFQMAKPFMEYADNPICIMKALEKNYMDFGLPSHTLEFHPCLFFMNVHFNSEKDSFSELPNAAEYIDALQKMYKVVAASPPPPQKNEEHGFFLFRRGTKYVLSNRKMFWTV</sequence>
<name>C9L9L7_BLAHA</name>
<dbReference type="AlphaFoldDB" id="C9L9L7"/>
<evidence type="ECO:0000313" key="1">
    <source>
        <dbReference type="EMBL" id="EEX21363.1"/>
    </source>
</evidence>
<comment type="caution">
    <text evidence="1">The sequence shown here is derived from an EMBL/GenBank/DDBJ whole genome shotgun (WGS) entry which is preliminary data.</text>
</comment>
<dbReference type="EMBL" id="ABYU02000027">
    <property type="protein sequence ID" value="EEX21363.1"/>
    <property type="molecule type" value="Genomic_DNA"/>
</dbReference>
<protein>
    <submittedName>
        <fullName evidence="1">Uncharacterized protein</fullName>
    </submittedName>
</protein>
<evidence type="ECO:0000313" key="2">
    <source>
        <dbReference type="Proteomes" id="UP000003755"/>
    </source>
</evidence>
<dbReference type="eggNOG" id="COG1813">
    <property type="taxonomic scope" value="Bacteria"/>
</dbReference>
<dbReference type="Proteomes" id="UP000003755">
    <property type="component" value="Unassembled WGS sequence"/>
</dbReference>
<gene>
    <name evidence="1" type="ORF">BLAHAN_06100</name>
</gene>